<dbReference type="AlphaFoldDB" id="A0A0S4M624"/>
<gene>
    <name evidence="2" type="ORF">Ark11_1577</name>
</gene>
<proteinExistence type="predicted"/>
<feature type="compositionally biased region" description="Basic and acidic residues" evidence="1">
    <location>
        <begin position="1"/>
        <end position="11"/>
    </location>
</feature>
<name>A0A0S4M624_9BURK</name>
<dbReference type="EMBL" id="LN906597">
    <property type="protein sequence ID" value="CUT18370.1"/>
    <property type="molecule type" value="Genomic_DNA"/>
</dbReference>
<dbReference type="Proteomes" id="UP000198651">
    <property type="component" value="Chromosome I"/>
</dbReference>
<evidence type="ECO:0000313" key="3">
    <source>
        <dbReference type="Proteomes" id="UP000198651"/>
    </source>
</evidence>
<protein>
    <submittedName>
        <fullName evidence="2">Uncharacterized protein</fullName>
    </submittedName>
</protein>
<feature type="non-terminal residue" evidence="2">
    <location>
        <position position="26"/>
    </location>
</feature>
<feature type="compositionally biased region" description="Acidic residues" evidence="1">
    <location>
        <begin position="16"/>
        <end position="26"/>
    </location>
</feature>
<sequence>MISDYDFRANKTSELNSDDSTGEGEI</sequence>
<feature type="region of interest" description="Disordered" evidence="1">
    <location>
        <begin position="1"/>
        <end position="26"/>
    </location>
</feature>
<accession>A0A0S4M624</accession>
<evidence type="ECO:0000256" key="1">
    <source>
        <dbReference type="SAM" id="MobiDB-lite"/>
    </source>
</evidence>
<organism evidence="2 3">
    <name type="scientific">Candidatus Ichthyocystis hellenicum</name>
    <dbReference type="NCBI Taxonomy" id="1561003"/>
    <lineage>
        <taxon>Bacteria</taxon>
        <taxon>Pseudomonadati</taxon>
        <taxon>Pseudomonadota</taxon>
        <taxon>Betaproteobacteria</taxon>
        <taxon>Burkholderiales</taxon>
        <taxon>Candidatus Ichthyocystis</taxon>
    </lineage>
</organism>
<keyword evidence="3" id="KW-1185">Reference proteome</keyword>
<evidence type="ECO:0000313" key="2">
    <source>
        <dbReference type="EMBL" id="CUT18370.1"/>
    </source>
</evidence>
<reference evidence="3" key="1">
    <citation type="submission" date="2015-11" db="EMBL/GenBank/DDBJ databases">
        <authorList>
            <person name="Seth-Smith H.M.B."/>
        </authorList>
    </citation>
    <scope>NUCLEOTIDE SEQUENCE [LARGE SCALE GENOMIC DNA]</scope>
    <source>
        <strain evidence="3">2013Ark11</strain>
    </source>
</reference>